<dbReference type="GO" id="GO:0016020">
    <property type="term" value="C:membrane"/>
    <property type="evidence" value="ECO:0007669"/>
    <property type="project" value="UniProtKB-SubCell"/>
</dbReference>
<dbReference type="GO" id="GO:0051537">
    <property type="term" value="F:2 iron, 2 sulfur cluster binding"/>
    <property type="evidence" value="ECO:0007669"/>
    <property type="project" value="UniProtKB-KW"/>
</dbReference>
<feature type="non-terminal residue" evidence="12">
    <location>
        <position position="1"/>
    </location>
</feature>
<evidence type="ECO:0000256" key="8">
    <source>
        <dbReference type="ARBA" id="ARBA00023014"/>
    </source>
</evidence>
<dbReference type="Gene3D" id="2.102.10.10">
    <property type="entry name" value="Rieske [2Fe-2S] iron-sulphur domain"/>
    <property type="match status" value="1"/>
</dbReference>
<evidence type="ECO:0000313" key="12">
    <source>
        <dbReference type="EMBL" id="KAG2428911.1"/>
    </source>
</evidence>
<dbReference type="InterPro" id="IPR050584">
    <property type="entry name" value="Cholesterol_7-desaturase"/>
</dbReference>
<dbReference type="Pfam" id="PF00355">
    <property type="entry name" value="Rieske"/>
    <property type="match status" value="1"/>
</dbReference>
<keyword evidence="2" id="KW-0812">Transmembrane</keyword>
<dbReference type="SUPFAM" id="SSF50022">
    <property type="entry name" value="ISP domain"/>
    <property type="match status" value="1"/>
</dbReference>
<dbReference type="InterPro" id="IPR036922">
    <property type="entry name" value="Rieske_2Fe-2S_sf"/>
</dbReference>
<dbReference type="EMBL" id="JAEHOC010000032">
    <property type="protein sequence ID" value="KAG2428911.1"/>
    <property type="molecule type" value="Genomic_DNA"/>
</dbReference>
<comment type="subcellular location">
    <subcellularLocation>
        <location evidence="1">Membrane</location>
    </subcellularLocation>
</comment>
<evidence type="ECO:0000256" key="9">
    <source>
        <dbReference type="ARBA" id="ARBA00023136"/>
    </source>
</evidence>
<dbReference type="PROSITE" id="PS51296">
    <property type="entry name" value="RIESKE"/>
    <property type="match status" value="1"/>
</dbReference>
<keyword evidence="13" id="KW-1185">Reference proteome</keyword>
<dbReference type="GO" id="GO:0005737">
    <property type="term" value="C:cytoplasm"/>
    <property type="evidence" value="ECO:0007669"/>
    <property type="project" value="TreeGrafter"/>
</dbReference>
<name>A0A835SNL4_CHLIN</name>
<evidence type="ECO:0000256" key="6">
    <source>
        <dbReference type="ARBA" id="ARBA00023002"/>
    </source>
</evidence>
<gene>
    <name evidence="12" type="ORF">HXX76_011156</name>
</gene>
<evidence type="ECO:0000256" key="3">
    <source>
        <dbReference type="ARBA" id="ARBA00022714"/>
    </source>
</evidence>
<keyword evidence="6" id="KW-0560">Oxidoreductase</keyword>
<evidence type="ECO:0000256" key="5">
    <source>
        <dbReference type="ARBA" id="ARBA00022989"/>
    </source>
</evidence>
<dbReference type="OrthoDB" id="426882at2759"/>
<dbReference type="PANTHER" id="PTHR21266">
    <property type="entry name" value="IRON-SULFUR DOMAIN CONTAINING PROTEIN"/>
    <property type="match status" value="1"/>
</dbReference>
<dbReference type="GO" id="GO:0046872">
    <property type="term" value="F:metal ion binding"/>
    <property type="evidence" value="ECO:0007669"/>
    <property type="project" value="UniProtKB-KW"/>
</dbReference>
<organism evidence="12 13">
    <name type="scientific">Chlamydomonas incerta</name>
    <dbReference type="NCBI Taxonomy" id="51695"/>
    <lineage>
        <taxon>Eukaryota</taxon>
        <taxon>Viridiplantae</taxon>
        <taxon>Chlorophyta</taxon>
        <taxon>core chlorophytes</taxon>
        <taxon>Chlorophyceae</taxon>
        <taxon>CS clade</taxon>
        <taxon>Chlamydomonadales</taxon>
        <taxon>Chlamydomonadaceae</taxon>
        <taxon>Chlamydomonas</taxon>
    </lineage>
</organism>
<dbReference type="Proteomes" id="UP000650467">
    <property type="component" value="Unassembled WGS sequence"/>
</dbReference>
<keyword evidence="7" id="KW-0408">Iron</keyword>
<protein>
    <recommendedName>
        <fullName evidence="11">Rieske domain-containing protein</fullName>
    </recommendedName>
</protein>
<keyword evidence="4" id="KW-0479">Metal-binding</keyword>
<keyword evidence="3" id="KW-0001">2Fe-2S</keyword>
<sequence length="340" mass="34836">MLWRGPYMAPTAAAAAGPRDVSVTPPHSSSNAGPTQPTVPEPAAAAASAAAAVPLPDCVFAREEEDDGEDFAGPLPPGVRVLLSPDSNAGGSAAAATAAAAAAFLQINSQPASGSSSSCCGGGSGCGAAAAPPPRRAPFVVAAASVEEAAEQPQAAPGEKFDWFRQWYPVAPLDTMDPSRPHPFTLLGQELVLWRDGGGTWRAFRDACPHRLAPLSEGRIEADGTLLCAYHGWRFDGAGSCTTIPNFTDEAAHAKAAGSRRACATAHPTQHLGGLLWVWGAGGPGAEADSAAKQPVLPPRYRWGGAGVGREADGSAAPGVDAPGWSFRDLPYGYTYFIEN</sequence>
<evidence type="ECO:0000256" key="4">
    <source>
        <dbReference type="ARBA" id="ARBA00022723"/>
    </source>
</evidence>
<feature type="region of interest" description="Disordered" evidence="10">
    <location>
        <begin position="12"/>
        <end position="48"/>
    </location>
</feature>
<reference evidence="12" key="1">
    <citation type="journal article" date="2020" name="bioRxiv">
        <title>Comparative genomics of Chlamydomonas.</title>
        <authorList>
            <person name="Craig R.J."/>
            <person name="Hasan A.R."/>
            <person name="Ness R.W."/>
            <person name="Keightley P.D."/>
        </authorList>
    </citation>
    <scope>NUCLEOTIDE SEQUENCE</scope>
    <source>
        <strain evidence="12">SAG 7.73</strain>
    </source>
</reference>
<evidence type="ECO:0000256" key="2">
    <source>
        <dbReference type="ARBA" id="ARBA00022692"/>
    </source>
</evidence>
<proteinExistence type="predicted"/>
<dbReference type="AlphaFoldDB" id="A0A835SNL4"/>
<evidence type="ECO:0000256" key="10">
    <source>
        <dbReference type="SAM" id="MobiDB-lite"/>
    </source>
</evidence>
<keyword evidence="9" id="KW-0472">Membrane</keyword>
<comment type="caution">
    <text evidence="12">The sequence shown here is derived from an EMBL/GenBank/DDBJ whole genome shotgun (WGS) entry which is preliminary data.</text>
</comment>
<accession>A0A835SNL4</accession>
<evidence type="ECO:0000313" key="13">
    <source>
        <dbReference type="Proteomes" id="UP000650467"/>
    </source>
</evidence>
<keyword evidence="8" id="KW-0411">Iron-sulfur</keyword>
<dbReference type="PANTHER" id="PTHR21266:SF32">
    <property type="entry name" value="CHOLESTEROL 7-DESATURASE NVD"/>
    <property type="match status" value="1"/>
</dbReference>
<evidence type="ECO:0000256" key="7">
    <source>
        <dbReference type="ARBA" id="ARBA00023004"/>
    </source>
</evidence>
<keyword evidence="5" id="KW-1133">Transmembrane helix</keyword>
<evidence type="ECO:0000256" key="1">
    <source>
        <dbReference type="ARBA" id="ARBA00004370"/>
    </source>
</evidence>
<dbReference type="InterPro" id="IPR017941">
    <property type="entry name" value="Rieske_2Fe-2S"/>
</dbReference>
<evidence type="ECO:0000259" key="11">
    <source>
        <dbReference type="PROSITE" id="PS51296"/>
    </source>
</evidence>
<dbReference type="GO" id="GO:0016491">
    <property type="term" value="F:oxidoreductase activity"/>
    <property type="evidence" value="ECO:0007669"/>
    <property type="project" value="UniProtKB-KW"/>
</dbReference>
<feature type="compositionally biased region" description="Polar residues" evidence="10">
    <location>
        <begin position="25"/>
        <end position="38"/>
    </location>
</feature>
<feature type="domain" description="Rieske" evidence="11">
    <location>
        <begin position="167"/>
        <end position="278"/>
    </location>
</feature>